<feature type="compositionally biased region" description="Polar residues" evidence="1">
    <location>
        <begin position="283"/>
        <end position="300"/>
    </location>
</feature>
<reference evidence="2 3" key="1">
    <citation type="journal article" date="2019" name="Fungal Biol. Biotechnol.">
        <title>Draft genome sequence of fastidious pathogen Ceratobasidium theobromae, which causes vascular-streak dieback in Theobroma cacao.</title>
        <authorList>
            <person name="Ali S.S."/>
            <person name="Asman A."/>
            <person name="Shao J."/>
            <person name="Firmansyah A.P."/>
            <person name="Susilo A.W."/>
            <person name="Rosmana A."/>
            <person name="McMahon P."/>
            <person name="Junaid M."/>
            <person name="Guest D."/>
            <person name="Kheng T.Y."/>
            <person name="Meinhardt L.W."/>
            <person name="Bailey B.A."/>
        </authorList>
    </citation>
    <scope>NUCLEOTIDE SEQUENCE [LARGE SCALE GENOMIC DNA]</scope>
    <source>
        <strain evidence="2 3">CT2</strain>
    </source>
</reference>
<evidence type="ECO:0000313" key="2">
    <source>
        <dbReference type="EMBL" id="KAB5587696.1"/>
    </source>
</evidence>
<evidence type="ECO:0000256" key="1">
    <source>
        <dbReference type="SAM" id="MobiDB-lite"/>
    </source>
</evidence>
<dbReference type="OrthoDB" id="3230271at2759"/>
<dbReference type="Proteomes" id="UP000383932">
    <property type="component" value="Unassembled WGS sequence"/>
</dbReference>
<feature type="region of interest" description="Disordered" evidence="1">
    <location>
        <begin position="283"/>
        <end position="303"/>
    </location>
</feature>
<evidence type="ECO:0000313" key="3">
    <source>
        <dbReference type="Proteomes" id="UP000383932"/>
    </source>
</evidence>
<sequence>MFINSNNEPSLCTPVFTSDYGHLALHPGECYLEAQHIMDSYNAYHPDPLERHIANSYDIETHQLGDSHLWYVAQDTAHGLHRAYEHARQILGDTIRPVGWDRTAPWGEYDWEAAFTRLGLPYLPTPARYGKNCLDLAFDTLGDLTTTTHHYNFYTICVVATTLIVHSLQQAHYSNFVHTYYFQGSPALVTAHRHWCSLKGFEVDGPSEDSCEGLSVLEEKTPYGKKVITEVDTVANILRATVDICPSKAPASSQDLPPPPAIPQYCQLDFFKSGFDLYHSQGQEQTSSSATISPSDTGATYASAPASPIAHDIQDIIKLLQQLDLSAEPILPHAFTPQLSTQNADAELFNWWKFPSPPNWSPTVPSTLVPVPLESFQPVTEKFTILSEQGQQILAKASTLSEDNPRYHELLNMIYLPLFEFTHFLNSVPLGDISIAMNSATTYTATLCSPFFHDQLVLVNTLYGKYWHLDHGTFRFLPSNQQEHHWFPETFGWGDLYRWGPFVATSQEAIMMMMMVLHLTCQPLSSPNNEGRTNIWEEEFDILTLSNDSPTQMDTGEGPAPIWSEENISGWDGPIDDSWGEAPWDLEAWGVQQDTEPVANNQW</sequence>
<accession>A0A5N5Q8F9</accession>
<organism evidence="2 3">
    <name type="scientific">Ceratobasidium theobromae</name>
    <dbReference type="NCBI Taxonomy" id="1582974"/>
    <lineage>
        <taxon>Eukaryota</taxon>
        <taxon>Fungi</taxon>
        <taxon>Dikarya</taxon>
        <taxon>Basidiomycota</taxon>
        <taxon>Agaricomycotina</taxon>
        <taxon>Agaricomycetes</taxon>
        <taxon>Cantharellales</taxon>
        <taxon>Ceratobasidiaceae</taxon>
        <taxon>Ceratobasidium</taxon>
    </lineage>
</organism>
<dbReference type="EMBL" id="SSOP01000856">
    <property type="protein sequence ID" value="KAB5587696.1"/>
    <property type="molecule type" value="Genomic_DNA"/>
</dbReference>
<dbReference type="AlphaFoldDB" id="A0A5N5Q8F9"/>
<comment type="caution">
    <text evidence="2">The sequence shown here is derived from an EMBL/GenBank/DDBJ whole genome shotgun (WGS) entry which is preliminary data.</text>
</comment>
<proteinExistence type="predicted"/>
<protein>
    <submittedName>
        <fullName evidence="2">Uncharacterized protein</fullName>
    </submittedName>
</protein>
<gene>
    <name evidence="2" type="ORF">CTheo_8863</name>
</gene>
<name>A0A5N5Q8F9_9AGAM</name>
<keyword evidence="3" id="KW-1185">Reference proteome</keyword>